<dbReference type="PANTHER" id="PTHR46746:SF3">
    <property type="entry name" value="C-TYPE LECTIN DOMAIN-CONTAINING PROTEIN-RELATED"/>
    <property type="match status" value="1"/>
</dbReference>
<dbReference type="OrthoDB" id="538816at2759"/>
<evidence type="ECO:0000256" key="1">
    <source>
        <dbReference type="ARBA" id="ARBA00022734"/>
    </source>
</evidence>
<dbReference type="Proteomes" id="UP000531151">
    <property type="component" value="Unassembled WGS sequence"/>
</dbReference>
<comment type="caution">
    <text evidence="3">The sequence shown here is derived from an EMBL/GenBank/DDBJ whole genome shotgun (WGS) entry which is preliminary data.</text>
</comment>
<dbReference type="InterPro" id="IPR016187">
    <property type="entry name" value="CTDL_fold"/>
</dbReference>
<dbReference type="SUPFAM" id="SSF56436">
    <property type="entry name" value="C-type lectin-like"/>
    <property type="match status" value="1"/>
</dbReference>
<dbReference type="AlphaFoldDB" id="A0A7K4ISY1"/>
<feature type="non-terminal residue" evidence="3">
    <location>
        <position position="99"/>
    </location>
</feature>
<organism evidence="3 4">
    <name type="scientific">Geococcyx californianus</name>
    <name type="common">Greater roadrunner</name>
    <name type="synonym">Saurothera californiana</name>
    <dbReference type="NCBI Taxonomy" id="8947"/>
    <lineage>
        <taxon>Eukaryota</taxon>
        <taxon>Metazoa</taxon>
        <taxon>Chordata</taxon>
        <taxon>Craniata</taxon>
        <taxon>Vertebrata</taxon>
        <taxon>Euteleostomi</taxon>
        <taxon>Archelosauria</taxon>
        <taxon>Archosauria</taxon>
        <taxon>Dinosauria</taxon>
        <taxon>Saurischia</taxon>
        <taxon>Theropoda</taxon>
        <taxon>Coelurosauria</taxon>
        <taxon>Aves</taxon>
        <taxon>Neognathae</taxon>
        <taxon>Neoaves</taxon>
        <taxon>Otidimorphae</taxon>
        <taxon>Cuculiformes</taxon>
        <taxon>Neomorphidae</taxon>
        <taxon>Geococcyx</taxon>
    </lineage>
</organism>
<keyword evidence="1" id="KW-0430">Lectin</keyword>
<dbReference type="PROSITE" id="PS50041">
    <property type="entry name" value="C_TYPE_LECTIN_2"/>
    <property type="match status" value="1"/>
</dbReference>
<gene>
    <name evidence="3" type="primary">Klrb1b</name>
    <name evidence="3" type="ORF">GEOCAL_R14197</name>
</gene>
<dbReference type="GO" id="GO:0005886">
    <property type="term" value="C:plasma membrane"/>
    <property type="evidence" value="ECO:0007669"/>
    <property type="project" value="TreeGrafter"/>
</dbReference>
<dbReference type="GO" id="GO:0030246">
    <property type="term" value="F:carbohydrate binding"/>
    <property type="evidence" value="ECO:0007669"/>
    <property type="project" value="UniProtKB-KW"/>
</dbReference>
<evidence type="ECO:0000313" key="4">
    <source>
        <dbReference type="Proteomes" id="UP000531151"/>
    </source>
</evidence>
<proteinExistence type="predicted"/>
<dbReference type="PANTHER" id="PTHR46746">
    <property type="entry name" value="KILLER CELL LECTIN-LIKE RECEPTOR SUBFAMILY F MEMBER 2"/>
    <property type="match status" value="1"/>
</dbReference>
<keyword evidence="4" id="KW-1185">Reference proteome</keyword>
<evidence type="ECO:0000313" key="3">
    <source>
        <dbReference type="EMBL" id="NWH56183.1"/>
    </source>
</evidence>
<dbReference type="Gene3D" id="3.10.100.10">
    <property type="entry name" value="Mannose-Binding Protein A, subunit A"/>
    <property type="match status" value="1"/>
</dbReference>
<sequence length="99" mass="10746">MAGLAGAGSPLLHWEVSMLQGFVKDFVQNPSRYFWIGLSIPSAAKGWTWLNGSQLDWNQIQLSPGDSTSTCGLLRVDAITSESCSSELRGICQKEATQL</sequence>
<dbReference type="InterPro" id="IPR051379">
    <property type="entry name" value="C-type_Lectin_Receptor_IMM"/>
</dbReference>
<protein>
    <submittedName>
        <fullName evidence="3">KRBBC protein</fullName>
    </submittedName>
</protein>
<dbReference type="Pfam" id="PF00059">
    <property type="entry name" value="Lectin_C"/>
    <property type="match status" value="1"/>
</dbReference>
<feature type="non-terminal residue" evidence="3">
    <location>
        <position position="1"/>
    </location>
</feature>
<accession>A0A7K4ISY1</accession>
<dbReference type="EMBL" id="VWPV01001201">
    <property type="protein sequence ID" value="NWH56183.1"/>
    <property type="molecule type" value="Genomic_DNA"/>
</dbReference>
<dbReference type="InterPro" id="IPR016186">
    <property type="entry name" value="C-type_lectin-like/link_sf"/>
</dbReference>
<name>A0A7K4ISY1_GEOCA</name>
<feature type="domain" description="C-type lectin" evidence="2">
    <location>
        <begin position="20"/>
        <end position="93"/>
    </location>
</feature>
<reference evidence="3 4" key="1">
    <citation type="submission" date="2019-09" db="EMBL/GenBank/DDBJ databases">
        <title>Bird 10,000 Genomes (B10K) Project - Family phase.</title>
        <authorList>
            <person name="Zhang G."/>
        </authorList>
    </citation>
    <scope>NUCLEOTIDE SEQUENCE [LARGE SCALE GENOMIC DNA]</scope>
    <source>
        <strain evidence="3">B10K-CU-031-07</strain>
        <tissue evidence="3">Muscle</tissue>
    </source>
</reference>
<dbReference type="InterPro" id="IPR001304">
    <property type="entry name" value="C-type_lectin-like"/>
</dbReference>
<evidence type="ECO:0000259" key="2">
    <source>
        <dbReference type="PROSITE" id="PS50041"/>
    </source>
</evidence>